<dbReference type="NCBIfam" id="TIGR01123">
    <property type="entry name" value="ilvE_II"/>
    <property type="match status" value="1"/>
</dbReference>
<dbReference type="GO" id="GO:0052655">
    <property type="term" value="F:L-valine-2-oxoglutarate transaminase activity"/>
    <property type="evidence" value="ECO:0007669"/>
    <property type="project" value="RHEA"/>
</dbReference>
<comment type="catalytic activity">
    <reaction evidence="9">
        <text>L-isoleucine + 2-oxoglutarate = (S)-3-methyl-2-oxopentanoate + L-glutamate</text>
        <dbReference type="Rhea" id="RHEA:24801"/>
        <dbReference type="ChEBI" id="CHEBI:16810"/>
        <dbReference type="ChEBI" id="CHEBI:29985"/>
        <dbReference type="ChEBI" id="CHEBI:35146"/>
        <dbReference type="ChEBI" id="CHEBI:58045"/>
        <dbReference type="EC" id="2.6.1.42"/>
    </reaction>
</comment>
<dbReference type="EMBL" id="QOKY01000130">
    <property type="protein sequence ID" value="RMZ57076.1"/>
    <property type="molecule type" value="Genomic_DNA"/>
</dbReference>
<dbReference type="Gene3D" id="3.30.470.10">
    <property type="match status" value="1"/>
</dbReference>
<evidence type="ECO:0000256" key="9">
    <source>
        <dbReference type="RuleBase" id="RU004517"/>
    </source>
</evidence>
<dbReference type="SUPFAM" id="SSF56752">
    <property type="entry name" value="D-aminoacid aminotransferase-like PLP-dependent enzymes"/>
    <property type="match status" value="1"/>
</dbReference>
<evidence type="ECO:0000256" key="6">
    <source>
        <dbReference type="PIRSR" id="PIRSR006468-1"/>
    </source>
</evidence>
<evidence type="ECO:0000256" key="2">
    <source>
        <dbReference type="ARBA" id="ARBA00009320"/>
    </source>
</evidence>
<dbReference type="InterPro" id="IPR043131">
    <property type="entry name" value="BCAT-like_N"/>
</dbReference>
<dbReference type="GO" id="GO:0052654">
    <property type="term" value="F:L-leucine-2-oxoglutarate transaminase activity"/>
    <property type="evidence" value="ECO:0007669"/>
    <property type="project" value="RHEA"/>
</dbReference>
<dbReference type="Pfam" id="PF01063">
    <property type="entry name" value="Aminotran_4"/>
    <property type="match status" value="1"/>
</dbReference>
<dbReference type="EC" id="2.6.1.42" evidence="9"/>
<evidence type="ECO:0000313" key="11">
    <source>
        <dbReference type="EMBL" id="RMZ57076.1"/>
    </source>
</evidence>
<evidence type="ECO:0000256" key="4">
    <source>
        <dbReference type="ARBA" id="ARBA00022679"/>
    </source>
</evidence>
<organism evidence="11 12">
    <name type="scientific">Auxenochlorella protothecoides</name>
    <name type="common">Green microalga</name>
    <name type="synonym">Chlorella protothecoides</name>
    <dbReference type="NCBI Taxonomy" id="3075"/>
    <lineage>
        <taxon>Eukaryota</taxon>
        <taxon>Viridiplantae</taxon>
        <taxon>Chlorophyta</taxon>
        <taxon>core chlorophytes</taxon>
        <taxon>Trebouxiophyceae</taxon>
        <taxon>Chlorellales</taxon>
        <taxon>Chlorellaceae</taxon>
        <taxon>Auxenochlorella</taxon>
    </lineage>
</organism>
<sequence>MALAHQLQLHQIGCLHRPTLACPSRLQASCNASQSTPFPSPDRSRNAAALRATPRPSLARTVAKAVTETEAVGAPTSSIDWDNLGFGIQGVAPSMFVATFDTEMGEWSEGGVQPYGPLPMYPSAQVLNYGQAIFEGLKAQRSTRDRIVLFRPTSNAERMQAGAARMSMAAPPEDLFVRGVEAAVRSNASYVPPQGKGSLYLRPLLIGSGPILGVGPAPSYTFIVYAASVGAYFKGGQLSPIDLLVETRFHRAAPRGTGGTKCAGNYSPGLGSLAAAKAEGYSDVLYLDAKHDNFLEEVSSCNVFAVYGKTIRTPPLAGTILPGVTRRSVIELARAKGYTVEEAPVSVAEALAADEVFTTGTAVVLCSVGSLTYQGTKQRYGTEGQPGPVALELYEALTGLQQERTEDPFGWVHHVPL</sequence>
<comment type="caution">
    <text evidence="11">The sequence shown here is derived from an EMBL/GenBank/DDBJ whole genome shotgun (WGS) entry which is preliminary data.</text>
</comment>
<dbReference type="PROSITE" id="PS00770">
    <property type="entry name" value="AA_TRANSFER_CLASS_4"/>
    <property type="match status" value="1"/>
</dbReference>
<dbReference type="InterPro" id="IPR018300">
    <property type="entry name" value="Aminotrans_IV_CS"/>
</dbReference>
<name>A0A3M7L6G3_AUXPR</name>
<evidence type="ECO:0000313" key="12">
    <source>
        <dbReference type="Proteomes" id="UP000279271"/>
    </source>
</evidence>
<comment type="cofactor">
    <cofactor evidence="1 8">
        <name>pyridoxal 5'-phosphate</name>
        <dbReference type="ChEBI" id="CHEBI:597326"/>
    </cofactor>
</comment>
<evidence type="ECO:0000256" key="5">
    <source>
        <dbReference type="ARBA" id="ARBA00022898"/>
    </source>
</evidence>
<evidence type="ECO:0000256" key="3">
    <source>
        <dbReference type="ARBA" id="ARBA00022576"/>
    </source>
</evidence>
<dbReference type="PIRSF" id="PIRSF006468">
    <property type="entry name" value="BCAT1"/>
    <property type="match status" value="1"/>
</dbReference>
<keyword evidence="3 9" id="KW-0032">Aminotransferase</keyword>
<accession>A0A3M7L6G3</accession>
<evidence type="ECO:0000256" key="10">
    <source>
        <dbReference type="SAM" id="MobiDB-lite"/>
    </source>
</evidence>
<keyword evidence="5 8" id="KW-0663">Pyridoxal phosphate</keyword>
<evidence type="ECO:0000256" key="7">
    <source>
        <dbReference type="RuleBase" id="RU004106"/>
    </source>
</evidence>
<evidence type="ECO:0000256" key="1">
    <source>
        <dbReference type="ARBA" id="ARBA00001933"/>
    </source>
</evidence>
<protein>
    <recommendedName>
        <fullName evidence="9">Branched-chain-amino-acid aminotransferase</fullName>
        <ecNumber evidence="9">2.6.1.42</ecNumber>
    </recommendedName>
</protein>
<dbReference type="AlphaFoldDB" id="A0A3M7L6G3"/>
<keyword evidence="9" id="KW-0100">Branched-chain amino acid biosynthesis</keyword>
<dbReference type="GO" id="GO:0009082">
    <property type="term" value="P:branched-chain amino acid biosynthetic process"/>
    <property type="evidence" value="ECO:0007669"/>
    <property type="project" value="UniProtKB-KW"/>
</dbReference>
<proteinExistence type="inferred from homology"/>
<comment type="catalytic activity">
    <reaction evidence="9">
        <text>L-leucine + 2-oxoglutarate = 4-methyl-2-oxopentanoate + L-glutamate</text>
        <dbReference type="Rhea" id="RHEA:18321"/>
        <dbReference type="ChEBI" id="CHEBI:16810"/>
        <dbReference type="ChEBI" id="CHEBI:17865"/>
        <dbReference type="ChEBI" id="CHEBI:29985"/>
        <dbReference type="ChEBI" id="CHEBI:57427"/>
        <dbReference type="EC" id="2.6.1.42"/>
    </reaction>
</comment>
<dbReference type="GO" id="GO:0052656">
    <property type="term" value="F:L-isoleucine-2-oxoglutarate transaminase activity"/>
    <property type="evidence" value="ECO:0007669"/>
    <property type="project" value="RHEA"/>
</dbReference>
<dbReference type="InterPro" id="IPR001544">
    <property type="entry name" value="Aminotrans_IV"/>
</dbReference>
<dbReference type="NCBIfam" id="NF009897">
    <property type="entry name" value="PRK13357.1"/>
    <property type="match status" value="1"/>
</dbReference>
<dbReference type="InterPro" id="IPR043132">
    <property type="entry name" value="BCAT-like_C"/>
</dbReference>
<feature type="modified residue" description="N6-(pyridoxal phosphate)lysine" evidence="6">
    <location>
        <position position="261"/>
    </location>
</feature>
<comment type="catalytic activity">
    <reaction evidence="9">
        <text>L-valine + 2-oxoglutarate = 3-methyl-2-oxobutanoate + L-glutamate</text>
        <dbReference type="Rhea" id="RHEA:24813"/>
        <dbReference type="ChEBI" id="CHEBI:11851"/>
        <dbReference type="ChEBI" id="CHEBI:16810"/>
        <dbReference type="ChEBI" id="CHEBI:29985"/>
        <dbReference type="ChEBI" id="CHEBI:57762"/>
        <dbReference type="EC" id="2.6.1.42"/>
    </reaction>
</comment>
<reference evidence="12" key="1">
    <citation type="journal article" date="2018" name="Algal Res.">
        <title>Characterization of plant carbon substrate utilization by Auxenochlorella protothecoides.</title>
        <authorList>
            <person name="Vogler B.W."/>
            <person name="Starkenburg S.R."/>
            <person name="Sudasinghe N."/>
            <person name="Schambach J.Y."/>
            <person name="Rollin J.A."/>
            <person name="Pattathil S."/>
            <person name="Barry A.N."/>
        </authorList>
    </citation>
    <scope>NUCLEOTIDE SEQUENCE [LARGE SCALE GENOMIC DNA]</scope>
    <source>
        <strain evidence="12">UTEX 25</strain>
    </source>
</reference>
<dbReference type="PANTHER" id="PTHR42825">
    <property type="entry name" value="AMINO ACID AMINOTRANSFERASE"/>
    <property type="match status" value="1"/>
</dbReference>
<dbReference type="Gene3D" id="3.20.10.10">
    <property type="entry name" value="D-amino Acid Aminotransferase, subunit A, domain 2"/>
    <property type="match status" value="1"/>
</dbReference>
<evidence type="ECO:0000256" key="8">
    <source>
        <dbReference type="RuleBase" id="RU004516"/>
    </source>
</evidence>
<keyword evidence="4 9" id="KW-0808">Transferase</keyword>
<keyword evidence="9" id="KW-0028">Amino-acid biosynthesis</keyword>
<feature type="region of interest" description="Disordered" evidence="10">
    <location>
        <begin position="31"/>
        <end position="53"/>
    </location>
</feature>
<dbReference type="InterPro" id="IPR033939">
    <property type="entry name" value="BCAT_family"/>
</dbReference>
<dbReference type="Proteomes" id="UP000279271">
    <property type="component" value="Unassembled WGS sequence"/>
</dbReference>
<dbReference type="CDD" id="cd01557">
    <property type="entry name" value="BCAT_beta_family"/>
    <property type="match status" value="1"/>
</dbReference>
<dbReference type="GO" id="GO:0008652">
    <property type="term" value="P:amino acid biosynthetic process"/>
    <property type="evidence" value="ECO:0007669"/>
    <property type="project" value="UniProtKB-KW"/>
</dbReference>
<dbReference type="InterPro" id="IPR036038">
    <property type="entry name" value="Aminotransferase-like"/>
</dbReference>
<dbReference type="InterPro" id="IPR005786">
    <property type="entry name" value="B_amino_transII"/>
</dbReference>
<comment type="similarity">
    <text evidence="2 7">Belongs to the class-IV pyridoxal-phosphate-dependent aminotransferase family.</text>
</comment>
<dbReference type="PANTHER" id="PTHR42825:SF2">
    <property type="entry name" value="BRANCHED-CHAIN-AMINO-ACID AMINOTRANSFERASE 3, CHLOROPLASTIC-RELATED"/>
    <property type="match status" value="1"/>
</dbReference>
<gene>
    <name evidence="11" type="ORF">APUTEX25_002308</name>
</gene>